<comment type="caution">
    <text evidence="2">The sequence shown here is derived from an EMBL/GenBank/DDBJ whole genome shotgun (WGS) entry which is preliminary data.</text>
</comment>
<protein>
    <recommendedName>
        <fullName evidence="4">SPOR domain-containing protein</fullName>
    </recommendedName>
</protein>
<feature type="compositionally biased region" description="Acidic residues" evidence="1">
    <location>
        <begin position="58"/>
        <end position="67"/>
    </location>
</feature>
<evidence type="ECO:0000256" key="1">
    <source>
        <dbReference type="SAM" id="MobiDB-lite"/>
    </source>
</evidence>
<evidence type="ECO:0000313" key="3">
    <source>
        <dbReference type="Proteomes" id="UP000256485"/>
    </source>
</evidence>
<evidence type="ECO:0000313" key="2">
    <source>
        <dbReference type="EMBL" id="REF34962.1"/>
    </source>
</evidence>
<proteinExistence type="predicted"/>
<dbReference type="OrthoDB" id="3268477at2"/>
<sequence length="67" mass="8039">MSVERPEWWYCLRHHRVEPREGCKNADRLGPYPSREDAENALAKVAERNEAWDNDPLWNDDLDEDDR</sequence>
<dbReference type="Proteomes" id="UP000256485">
    <property type="component" value="Unassembled WGS sequence"/>
</dbReference>
<dbReference type="AlphaFoldDB" id="A0A3D9UZJ8"/>
<feature type="region of interest" description="Disordered" evidence="1">
    <location>
        <begin position="48"/>
        <end position="67"/>
    </location>
</feature>
<accession>A0A3D9UZJ8</accession>
<organism evidence="2 3">
    <name type="scientific">Thermasporomyces composti</name>
    <dbReference type="NCBI Taxonomy" id="696763"/>
    <lineage>
        <taxon>Bacteria</taxon>
        <taxon>Bacillati</taxon>
        <taxon>Actinomycetota</taxon>
        <taxon>Actinomycetes</taxon>
        <taxon>Propionibacteriales</taxon>
        <taxon>Nocardioidaceae</taxon>
        <taxon>Thermasporomyces</taxon>
    </lineage>
</organism>
<reference evidence="2 3" key="1">
    <citation type="submission" date="2018-08" db="EMBL/GenBank/DDBJ databases">
        <title>Sequencing the genomes of 1000 actinobacteria strains.</title>
        <authorList>
            <person name="Klenk H.-P."/>
        </authorList>
    </citation>
    <scope>NUCLEOTIDE SEQUENCE [LARGE SCALE GENOMIC DNA]</scope>
    <source>
        <strain evidence="2 3">DSM 22891</strain>
    </source>
</reference>
<dbReference type="RefSeq" id="WP_115848832.1">
    <property type="nucleotide sequence ID" value="NZ_QTUC01000001.1"/>
</dbReference>
<dbReference type="EMBL" id="QTUC01000001">
    <property type="protein sequence ID" value="REF34962.1"/>
    <property type="molecule type" value="Genomic_DNA"/>
</dbReference>
<keyword evidence="3" id="KW-1185">Reference proteome</keyword>
<gene>
    <name evidence="2" type="ORF">DFJ64_0330</name>
</gene>
<evidence type="ECO:0008006" key="4">
    <source>
        <dbReference type="Google" id="ProtNLM"/>
    </source>
</evidence>
<name>A0A3D9UZJ8_THECX</name>